<keyword evidence="3" id="KW-1003">Cell membrane</keyword>
<protein>
    <recommendedName>
        <fullName evidence="10">Transglycosylase</fullName>
    </recommendedName>
</protein>
<evidence type="ECO:0000256" key="2">
    <source>
        <dbReference type="ARBA" id="ARBA00011006"/>
    </source>
</evidence>
<dbReference type="PANTHER" id="PTHR33884:SF3">
    <property type="entry name" value="UPF0410 PROTEIN YMGE"/>
    <property type="match status" value="1"/>
</dbReference>
<dbReference type="GO" id="GO:0005886">
    <property type="term" value="C:plasma membrane"/>
    <property type="evidence" value="ECO:0007669"/>
    <property type="project" value="UniProtKB-SubCell"/>
</dbReference>
<comment type="caution">
    <text evidence="8">The sequence shown here is derived from an EMBL/GenBank/DDBJ whole genome shotgun (WGS) entry which is preliminary data.</text>
</comment>
<dbReference type="STRING" id="1794912.AXX12_04895"/>
<gene>
    <name evidence="8" type="ORF">AXX12_04895</name>
</gene>
<dbReference type="InterPro" id="IPR007341">
    <property type="entry name" value="Transgly_assoc"/>
</dbReference>
<dbReference type="AlphaFoldDB" id="A0A154BU51"/>
<dbReference type="EMBL" id="LSGP01000013">
    <property type="protein sequence ID" value="KYZ77451.1"/>
    <property type="molecule type" value="Genomic_DNA"/>
</dbReference>
<evidence type="ECO:0008006" key="10">
    <source>
        <dbReference type="Google" id="ProtNLM"/>
    </source>
</evidence>
<dbReference type="PANTHER" id="PTHR33884">
    <property type="entry name" value="UPF0410 PROTEIN YMGE"/>
    <property type="match status" value="1"/>
</dbReference>
<accession>A0A154BU51</accession>
<dbReference type="OrthoDB" id="964123at2"/>
<dbReference type="Proteomes" id="UP000076268">
    <property type="component" value="Unassembled WGS sequence"/>
</dbReference>
<comment type="subcellular location">
    <subcellularLocation>
        <location evidence="1">Cell membrane</location>
        <topology evidence="1">Multi-pass membrane protein</topology>
    </subcellularLocation>
</comment>
<evidence type="ECO:0000256" key="3">
    <source>
        <dbReference type="ARBA" id="ARBA00022475"/>
    </source>
</evidence>
<proteinExistence type="inferred from homology"/>
<keyword evidence="9" id="KW-1185">Reference proteome</keyword>
<evidence type="ECO:0000256" key="7">
    <source>
        <dbReference type="SAM" id="Phobius"/>
    </source>
</evidence>
<evidence type="ECO:0000313" key="9">
    <source>
        <dbReference type="Proteomes" id="UP000076268"/>
    </source>
</evidence>
<comment type="similarity">
    <text evidence="2">Belongs to the UPF0410 family.</text>
</comment>
<sequence>MKGVAITGILSWIIVGAFAGWIASIITGKNAQMGAIANIVTGVGGAIFAGFVLKYFGIDGVTGFNLYSIIVAIGGATALLYIVGLFKK</sequence>
<evidence type="ECO:0000256" key="6">
    <source>
        <dbReference type="ARBA" id="ARBA00023136"/>
    </source>
</evidence>
<name>A0A154BU51_ANASB</name>
<evidence type="ECO:0000256" key="5">
    <source>
        <dbReference type="ARBA" id="ARBA00022989"/>
    </source>
</evidence>
<evidence type="ECO:0000256" key="1">
    <source>
        <dbReference type="ARBA" id="ARBA00004651"/>
    </source>
</evidence>
<evidence type="ECO:0000313" key="8">
    <source>
        <dbReference type="EMBL" id="KYZ77451.1"/>
    </source>
</evidence>
<feature type="transmembrane region" description="Helical" evidence="7">
    <location>
        <begin position="35"/>
        <end position="58"/>
    </location>
</feature>
<feature type="transmembrane region" description="Helical" evidence="7">
    <location>
        <begin position="64"/>
        <end position="86"/>
    </location>
</feature>
<evidence type="ECO:0000256" key="4">
    <source>
        <dbReference type="ARBA" id="ARBA00022692"/>
    </source>
</evidence>
<keyword evidence="5 7" id="KW-1133">Transmembrane helix</keyword>
<keyword evidence="6 7" id="KW-0472">Membrane</keyword>
<organism evidence="8 9">
    <name type="scientific">Anaerosporomusa subterranea</name>
    <dbReference type="NCBI Taxonomy" id="1794912"/>
    <lineage>
        <taxon>Bacteria</taxon>
        <taxon>Bacillati</taxon>
        <taxon>Bacillota</taxon>
        <taxon>Negativicutes</taxon>
        <taxon>Acetonemataceae</taxon>
        <taxon>Anaerosporomusa</taxon>
    </lineage>
</organism>
<keyword evidence="4 7" id="KW-0812">Transmembrane</keyword>
<feature type="transmembrane region" description="Helical" evidence="7">
    <location>
        <begin position="6"/>
        <end position="28"/>
    </location>
</feature>
<dbReference type="Pfam" id="PF04226">
    <property type="entry name" value="Transgly_assoc"/>
    <property type="match status" value="1"/>
</dbReference>
<reference evidence="8 9" key="1">
    <citation type="submission" date="2016-02" db="EMBL/GenBank/DDBJ databases">
        <title>Anaerosporomusa subterraneum gen. nov., sp. nov., a spore-forming obligate anaerobe isolated from saprolite.</title>
        <authorList>
            <person name="Choi J.K."/>
            <person name="Shah M."/>
            <person name="Yee N."/>
        </authorList>
    </citation>
    <scope>NUCLEOTIDE SEQUENCE [LARGE SCALE GENOMIC DNA]</scope>
    <source>
        <strain evidence="8 9">RU4</strain>
    </source>
</reference>